<keyword evidence="2" id="KW-0812">Transmembrane</keyword>
<proteinExistence type="predicted"/>
<name>A0A2X0SFA7_9PROT</name>
<feature type="compositionally biased region" description="Basic and acidic residues" evidence="1">
    <location>
        <begin position="206"/>
        <end position="221"/>
    </location>
</feature>
<feature type="transmembrane region" description="Helical" evidence="2">
    <location>
        <begin position="44"/>
        <end position="63"/>
    </location>
</feature>
<keyword evidence="2" id="KW-0472">Membrane</keyword>
<evidence type="ECO:0000256" key="2">
    <source>
        <dbReference type="SAM" id="Phobius"/>
    </source>
</evidence>
<feature type="transmembrane region" description="Helical" evidence="2">
    <location>
        <begin position="176"/>
        <end position="195"/>
    </location>
</feature>
<accession>A0A2X0SFA7</accession>
<gene>
    <name evidence="3" type="ORF">NITFAB_0045</name>
</gene>
<feature type="region of interest" description="Disordered" evidence="1">
    <location>
        <begin position="202"/>
        <end position="221"/>
    </location>
</feature>
<dbReference type="AlphaFoldDB" id="A0A2X0SFA7"/>
<organism evidence="3">
    <name type="scientific">Candidatus Nitrotoga fabula</name>
    <dbReference type="NCBI Taxonomy" id="2182327"/>
    <lineage>
        <taxon>Bacteria</taxon>
        <taxon>Pseudomonadati</taxon>
        <taxon>Pseudomonadota</taxon>
        <taxon>Betaproteobacteria</taxon>
        <taxon>Nitrosomonadales</taxon>
        <taxon>Gallionellaceae</taxon>
        <taxon>Candidatus Nitrotoga</taxon>
    </lineage>
</organism>
<protein>
    <submittedName>
        <fullName evidence="3">Uncharacterized protein</fullName>
    </submittedName>
</protein>
<keyword evidence="2" id="KW-1133">Transmembrane helix</keyword>
<sequence length="221" mass="25512">MTWVFNEPLASLSQAETVQKSKELWEAEDLGGITEDNNRLPVPVVALVLLTVATAFLTTFPLWGQRPTAAIYEDYIKAMDTPEIQSIMETQGDAAAMKRIVDMNKSSPMAAQLGRHPVDMDDLRVLKPQIEEIMKHPTVDLKDYTVVYPQVKIANFEGNFRPDGKRVRQQPWWDKGYTIDLFYLTMFFLGVTITVKRLPPYTWQPRHHENDRRKGDRRHNP</sequence>
<evidence type="ECO:0000313" key="3">
    <source>
        <dbReference type="EMBL" id="SPS04456.1"/>
    </source>
</evidence>
<reference evidence="3" key="1">
    <citation type="submission" date="2018-05" db="EMBL/GenBank/DDBJ databases">
        <authorList>
            <person name="Lanie J.A."/>
            <person name="Ng W.-L."/>
            <person name="Kazmierczak K.M."/>
            <person name="Andrzejewski T.M."/>
            <person name="Davidsen T.M."/>
            <person name="Wayne K.J."/>
            <person name="Tettelin H."/>
            <person name="Glass J.I."/>
            <person name="Rusch D."/>
            <person name="Podicherti R."/>
            <person name="Tsui H.-C.T."/>
            <person name="Winkler M.E."/>
        </authorList>
    </citation>
    <scope>NUCLEOTIDE SEQUENCE</scope>
    <source>
        <strain evidence="3">KNB</strain>
    </source>
</reference>
<dbReference type="EMBL" id="LS423452">
    <property type="protein sequence ID" value="SPS04456.1"/>
    <property type="molecule type" value="Genomic_DNA"/>
</dbReference>
<evidence type="ECO:0000256" key="1">
    <source>
        <dbReference type="SAM" id="MobiDB-lite"/>
    </source>
</evidence>